<organism evidence="1 2">
    <name type="scientific">Cytobacillus firmus</name>
    <name type="common">Bacillus firmus</name>
    <dbReference type="NCBI Taxonomy" id="1399"/>
    <lineage>
        <taxon>Bacteria</taxon>
        <taxon>Bacillati</taxon>
        <taxon>Bacillota</taxon>
        <taxon>Bacilli</taxon>
        <taxon>Bacillales</taxon>
        <taxon>Bacillaceae</taxon>
        <taxon>Cytobacillus</taxon>
    </lineage>
</organism>
<dbReference type="AlphaFoldDB" id="A0A800NE11"/>
<dbReference type="EMBL" id="VDEM01000006">
    <property type="protein sequence ID" value="KAF0825166.1"/>
    <property type="molecule type" value="Genomic_DNA"/>
</dbReference>
<comment type="caution">
    <text evidence="1">The sequence shown here is derived from an EMBL/GenBank/DDBJ whole genome shotgun (WGS) entry which is preliminary data.</text>
</comment>
<evidence type="ECO:0000313" key="2">
    <source>
        <dbReference type="Proteomes" id="UP000465778"/>
    </source>
</evidence>
<dbReference type="Proteomes" id="UP000465778">
    <property type="component" value="Unassembled WGS sequence"/>
</dbReference>
<name>A0A800NE11_CYTFI</name>
<reference evidence="1 2" key="1">
    <citation type="journal article" date="2020" name="G3 (Bethesda)">
        <title>Whole Genome Sequencing and Comparative Genomics of Two Nematicidal Bacillus Strains Reveals a Wide Range of Possible Virulence Factors.</title>
        <authorList>
            <person name="Susic N."/>
            <person name="Janezic S."/>
            <person name="Rupnik M."/>
            <person name="Geric Stare B."/>
        </authorList>
    </citation>
    <scope>NUCLEOTIDE SEQUENCE [LARGE SCALE GENOMIC DNA]</scope>
    <source>
        <strain evidence="1 2">I-1582</strain>
    </source>
</reference>
<proteinExistence type="predicted"/>
<sequence length="52" mass="6019">MLLESGKNLAFENRVEQMLISACQKSNHTTVEIFGFFINLFLFNLQKSKPKL</sequence>
<accession>A0A800NE11</accession>
<evidence type="ECO:0000313" key="1">
    <source>
        <dbReference type="EMBL" id="KAF0825166.1"/>
    </source>
</evidence>
<protein>
    <submittedName>
        <fullName evidence="1">Uncharacterized protein</fullName>
    </submittedName>
</protein>
<gene>
    <name evidence="1" type="ORF">KIS1582_0953</name>
</gene>